<dbReference type="Gene3D" id="3.90.226.10">
    <property type="entry name" value="2-enoyl-CoA Hydratase, Chain A, domain 1"/>
    <property type="match status" value="1"/>
</dbReference>
<dbReference type="CDD" id="cd06558">
    <property type="entry name" value="crotonase-like"/>
    <property type="match status" value="1"/>
</dbReference>
<evidence type="ECO:0000256" key="1">
    <source>
        <dbReference type="ARBA" id="ARBA00005254"/>
    </source>
</evidence>
<dbReference type="Pfam" id="PF00378">
    <property type="entry name" value="ECH_1"/>
    <property type="match status" value="1"/>
</dbReference>
<dbReference type="InterPro" id="IPR029045">
    <property type="entry name" value="ClpP/crotonase-like_dom_sf"/>
</dbReference>
<dbReference type="PANTHER" id="PTHR42964">
    <property type="entry name" value="ENOYL-COA HYDRATASE"/>
    <property type="match status" value="1"/>
</dbReference>
<keyword evidence="3" id="KW-1185">Reference proteome</keyword>
<organism evidence="2 3">
    <name type="scientific">Roseiflexus castenholzii (strain DSM 13941 / HLO8)</name>
    <dbReference type="NCBI Taxonomy" id="383372"/>
    <lineage>
        <taxon>Bacteria</taxon>
        <taxon>Bacillati</taxon>
        <taxon>Chloroflexota</taxon>
        <taxon>Chloroflexia</taxon>
        <taxon>Chloroflexales</taxon>
        <taxon>Roseiflexineae</taxon>
        <taxon>Roseiflexaceae</taxon>
        <taxon>Roseiflexus</taxon>
    </lineage>
</organism>
<dbReference type="RefSeq" id="WP_012119519.1">
    <property type="nucleotide sequence ID" value="NC_009767.1"/>
</dbReference>
<dbReference type="EMBL" id="CP000804">
    <property type="protein sequence ID" value="ABU57089.1"/>
    <property type="molecule type" value="Genomic_DNA"/>
</dbReference>
<dbReference type="InterPro" id="IPR014748">
    <property type="entry name" value="Enoyl-CoA_hydra_C"/>
</dbReference>
<dbReference type="Proteomes" id="UP000000263">
    <property type="component" value="Chromosome"/>
</dbReference>
<dbReference type="HOGENOM" id="CLU_009834_7_3_0"/>
<dbReference type="KEGG" id="rca:Rcas_0977"/>
<name>A7NHZ2_ROSCS</name>
<dbReference type="GO" id="GO:0016853">
    <property type="term" value="F:isomerase activity"/>
    <property type="evidence" value="ECO:0007669"/>
    <property type="project" value="UniProtKB-KW"/>
</dbReference>
<proteinExistence type="inferred from homology"/>
<evidence type="ECO:0000313" key="2">
    <source>
        <dbReference type="EMBL" id="ABU57089.1"/>
    </source>
</evidence>
<dbReference type="Gene3D" id="1.10.12.10">
    <property type="entry name" value="Lyase 2-enoyl-coa Hydratase, Chain A, domain 2"/>
    <property type="match status" value="1"/>
</dbReference>
<dbReference type="PANTHER" id="PTHR42964:SF1">
    <property type="entry name" value="POLYKETIDE BIOSYNTHESIS ENOYL-COA HYDRATASE PKSH-RELATED"/>
    <property type="match status" value="1"/>
</dbReference>
<accession>A7NHZ2</accession>
<dbReference type="SUPFAM" id="SSF52096">
    <property type="entry name" value="ClpP/crotonase"/>
    <property type="match status" value="1"/>
</dbReference>
<evidence type="ECO:0000313" key="3">
    <source>
        <dbReference type="Proteomes" id="UP000000263"/>
    </source>
</evidence>
<gene>
    <name evidence="2" type="ordered locus">Rcas_0977</name>
</gene>
<dbReference type="eggNOG" id="COG1024">
    <property type="taxonomic scope" value="Bacteria"/>
</dbReference>
<reference evidence="2 3" key="1">
    <citation type="submission" date="2007-08" db="EMBL/GenBank/DDBJ databases">
        <title>Complete sequence of Roseiflexus castenholzii DSM 13941.</title>
        <authorList>
            <consortium name="US DOE Joint Genome Institute"/>
            <person name="Copeland A."/>
            <person name="Lucas S."/>
            <person name="Lapidus A."/>
            <person name="Barry K."/>
            <person name="Glavina del Rio T."/>
            <person name="Dalin E."/>
            <person name="Tice H."/>
            <person name="Pitluck S."/>
            <person name="Thompson L.S."/>
            <person name="Brettin T."/>
            <person name="Bruce D."/>
            <person name="Detter J.C."/>
            <person name="Han C."/>
            <person name="Tapia R."/>
            <person name="Schmutz J."/>
            <person name="Larimer F."/>
            <person name="Land M."/>
            <person name="Hauser L."/>
            <person name="Kyrpides N."/>
            <person name="Mikhailova N."/>
            <person name="Bryant D.A."/>
            <person name="Hanada S."/>
            <person name="Tsukatani Y."/>
            <person name="Richardson P."/>
        </authorList>
    </citation>
    <scope>NUCLEOTIDE SEQUENCE [LARGE SCALE GENOMIC DNA]</scope>
    <source>
        <strain evidence="3">DSM 13941 / HLO8</strain>
    </source>
</reference>
<keyword evidence="2" id="KW-0413">Isomerase</keyword>
<dbReference type="STRING" id="383372.Rcas_0977"/>
<comment type="similarity">
    <text evidence="1">Belongs to the enoyl-CoA hydratase/isomerase family.</text>
</comment>
<dbReference type="AlphaFoldDB" id="A7NHZ2"/>
<dbReference type="OrthoDB" id="9777977at2"/>
<sequence length="256" mass="27417">MTVSVTRDGSIAMVTLDRPNVHNAFDAATIEEMRIAFESLSGDPGVRVIVLTGAGESFCAGGDMRWMQSAMELSFEENMADASALAAMFEAIWMCPKVVLGRINGAAIGGGAGLVACCDLAIAADTARFGFGEVKIGLIPAVIAQYVVPKIGVSQARALFVSGERFSAERAFEIGLIHGVVPPDELDATVREIAQRCLTSAPEAIVASKRVVDVVWESERDAARRFVIEMLARVRTSDEAREGIAAFKARRRPPWA</sequence>
<dbReference type="InterPro" id="IPR001753">
    <property type="entry name" value="Enoyl-CoA_hydra/iso"/>
</dbReference>
<dbReference type="InterPro" id="IPR051683">
    <property type="entry name" value="Enoyl-CoA_Hydratase/Isomerase"/>
</dbReference>
<protein>
    <submittedName>
        <fullName evidence="2">Enoyl-CoA hydratase/isomerase</fullName>
    </submittedName>
</protein>